<organism evidence="1 2">
    <name type="scientific">Xylella phage Sano</name>
    <dbReference type="NCBI Taxonomy" id="1415148"/>
    <lineage>
        <taxon>Viruses</taxon>
        <taxon>Duplodnaviria</taxon>
        <taxon>Heunggongvirae</taxon>
        <taxon>Uroviricota</taxon>
        <taxon>Caudoviricetes</taxon>
        <taxon>Casjensviridae</taxon>
        <taxon>Sanovirus</taxon>
        <taxon>Sanovirus sano</taxon>
        <taxon>Xylella virus Sano</taxon>
    </lineage>
</organism>
<evidence type="ECO:0000313" key="1">
    <source>
        <dbReference type="EMBL" id="AHB12052.1"/>
    </source>
</evidence>
<dbReference type="Proteomes" id="UP000018621">
    <property type="component" value="Segment"/>
</dbReference>
<accession>V5Q7D8</accession>
<reference evidence="1 2" key="1">
    <citation type="journal article" date="2014" name="J. Bacteriol.">
        <title>Characterization of novel virulent broad-host-range phages of Xylella fastidiosa and Xanthomonas.</title>
        <authorList>
            <person name="Ahern S.J."/>
            <person name="Das M."/>
            <person name="Bhowmick T.S."/>
            <person name="Young R."/>
            <person name="Gonzalez C.F."/>
        </authorList>
    </citation>
    <scope>NUCLEOTIDE SEQUENCE [LARGE SCALE GENOMIC DNA]</scope>
</reference>
<protein>
    <submittedName>
        <fullName evidence="1">Uncharacterized protein</fullName>
    </submittedName>
</protein>
<dbReference type="EMBL" id="KF626665">
    <property type="protein sequence ID" value="AHB12052.1"/>
    <property type="molecule type" value="Genomic_DNA"/>
</dbReference>
<sequence length="91" mass="10210">MSARAYFIGGPLDGQRLLFPASPPPQLYSHEVKQEELPVGDPTPSHRFEYEKHFFMDAMDSTTVHFYVPLGKGASAMRDLLEARLKENADG</sequence>
<keyword evidence="2" id="KW-1185">Reference proteome</keyword>
<evidence type="ECO:0000313" key="2">
    <source>
        <dbReference type="Proteomes" id="UP000018621"/>
    </source>
</evidence>
<proteinExistence type="predicted"/>
<name>V5Q7D8_9CAUD</name>
<gene>
    <name evidence="1" type="ORF">Sano_32</name>
</gene>